<dbReference type="InterPro" id="IPR048574">
    <property type="entry name" value="RUBY_RBDX"/>
</dbReference>
<reference evidence="4 5" key="1">
    <citation type="submission" date="2019-03" db="EMBL/GenBank/DDBJ databases">
        <title>Genomic Encyclopedia of Type Strains, Phase IV (KMG-IV): sequencing the most valuable type-strain genomes for metagenomic binning, comparative biology and taxonomic classification.</title>
        <authorList>
            <person name="Goeker M."/>
        </authorList>
    </citation>
    <scope>NUCLEOTIDE SEQUENCE [LARGE SCALE GENOMIC DNA]</scope>
    <source>
        <strain evidence="4 5">DSM 28287</strain>
    </source>
</reference>
<dbReference type="PROSITE" id="PS50903">
    <property type="entry name" value="RUBREDOXIN_LIKE"/>
    <property type="match status" value="1"/>
</dbReference>
<gene>
    <name evidence="4" type="ORF">EV211_10567</name>
</gene>
<comment type="cofactor">
    <cofactor evidence="1">
        <name>Fe(3+)</name>
        <dbReference type="ChEBI" id="CHEBI:29034"/>
    </cofactor>
</comment>
<dbReference type="Gene3D" id="2.30.110.10">
    <property type="entry name" value="Electron Transport, Fmn-binding Protein, Chain A"/>
    <property type="match status" value="1"/>
</dbReference>
<dbReference type="AlphaFoldDB" id="A0A4R6QA75"/>
<dbReference type="CDD" id="cd00350">
    <property type="entry name" value="rubredoxin_like"/>
    <property type="match status" value="1"/>
</dbReference>
<dbReference type="SUPFAM" id="SSF57802">
    <property type="entry name" value="Rubredoxin-like"/>
    <property type="match status" value="1"/>
</dbReference>
<evidence type="ECO:0000313" key="4">
    <source>
        <dbReference type="EMBL" id="TDP58997.1"/>
    </source>
</evidence>
<dbReference type="GO" id="GO:0042602">
    <property type="term" value="F:riboflavin reductase (NADPH) activity"/>
    <property type="evidence" value="ECO:0007669"/>
    <property type="project" value="TreeGrafter"/>
</dbReference>
<evidence type="ECO:0000259" key="3">
    <source>
        <dbReference type="PROSITE" id="PS50903"/>
    </source>
</evidence>
<accession>A0A4R6QA75</accession>
<evidence type="ECO:0000313" key="5">
    <source>
        <dbReference type="Proteomes" id="UP000295500"/>
    </source>
</evidence>
<dbReference type="OrthoDB" id="9799749at2"/>
<dbReference type="SUPFAM" id="SSF50475">
    <property type="entry name" value="FMN-binding split barrel"/>
    <property type="match status" value="1"/>
</dbReference>
<protein>
    <submittedName>
        <fullName evidence="4">Flavin reductase (DIM6/NTAB) family NADH-FMN oxidoreductase RutF</fullName>
    </submittedName>
</protein>
<evidence type="ECO:0000256" key="1">
    <source>
        <dbReference type="ARBA" id="ARBA00001965"/>
    </source>
</evidence>
<sequence length="198" mass="22130">MSAIFKLTYGLFVLTARDGNKDNGCVVNTALQVTANPPQVSVCVNKANYTHDMIMKSGEFNVSILSQEAPFSVFQRFGMQCGRDVDKFDGFDEMERSANGLYYLTRSANAMLSIKVNKTVDVGTHTMFIGEVADEKELSDVPSVSYQYYFDHIKPKPETKKKGFVCKICGYVYEGDELPPDFICPICKHGVEAFEPIK</sequence>
<keyword evidence="2" id="KW-0560">Oxidoreductase</keyword>
<dbReference type="RefSeq" id="WP_133527821.1">
    <property type="nucleotide sequence ID" value="NZ_CALCQM010000045.1"/>
</dbReference>
<feature type="domain" description="Rubredoxin-like" evidence="3">
    <location>
        <begin position="161"/>
        <end position="197"/>
    </location>
</feature>
<organism evidence="4 5">
    <name type="scientific">Aminicella lysinilytica</name>
    <dbReference type="NCBI Taxonomy" id="433323"/>
    <lineage>
        <taxon>Bacteria</taxon>
        <taxon>Bacillati</taxon>
        <taxon>Bacillota</taxon>
        <taxon>Clostridia</taxon>
        <taxon>Peptostreptococcales</taxon>
        <taxon>Anaerovoracaceae</taxon>
        <taxon>Aminicella</taxon>
    </lineage>
</organism>
<dbReference type="InterPro" id="IPR024934">
    <property type="entry name" value="Rubredoxin-like_dom"/>
</dbReference>
<dbReference type="GO" id="GO:0005506">
    <property type="term" value="F:iron ion binding"/>
    <property type="evidence" value="ECO:0007669"/>
    <property type="project" value="InterPro"/>
</dbReference>
<dbReference type="Proteomes" id="UP000295500">
    <property type="component" value="Unassembled WGS sequence"/>
</dbReference>
<dbReference type="InterPro" id="IPR002563">
    <property type="entry name" value="Flavin_Rdtase-like_dom"/>
</dbReference>
<evidence type="ECO:0000256" key="2">
    <source>
        <dbReference type="ARBA" id="ARBA00023002"/>
    </source>
</evidence>
<dbReference type="SMART" id="SM00903">
    <property type="entry name" value="Flavin_Reduct"/>
    <property type="match status" value="1"/>
</dbReference>
<dbReference type="Gene3D" id="2.20.28.10">
    <property type="match status" value="1"/>
</dbReference>
<dbReference type="InterPro" id="IPR050268">
    <property type="entry name" value="NADH-dep_flavin_reductase"/>
</dbReference>
<keyword evidence="5" id="KW-1185">Reference proteome</keyword>
<dbReference type="Pfam" id="PF21349">
    <property type="entry name" value="RUBY_RBDX"/>
    <property type="match status" value="1"/>
</dbReference>
<comment type="caution">
    <text evidence="4">The sequence shown here is derived from an EMBL/GenBank/DDBJ whole genome shotgun (WGS) entry which is preliminary data.</text>
</comment>
<dbReference type="InterPro" id="IPR012349">
    <property type="entry name" value="Split_barrel_FMN-bd"/>
</dbReference>
<name>A0A4R6QA75_9FIRM</name>
<proteinExistence type="predicted"/>
<dbReference type="EMBL" id="SNXO01000005">
    <property type="protein sequence ID" value="TDP58997.1"/>
    <property type="molecule type" value="Genomic_DNA"/>
</dbReference>
<dbReference type="Pfam" id="PF01613">
    <property type="entry name" value="Flavin_Reduct"/>
    <property type="match status" value="1"/>
</dbReference>
<dbReference type="GO" id="GO:0010181">
    <property type="term" value="F:FMN binding"/>
    <property type="evidence" value="ECO:0007669"/>
    <property type="project" value="InterPro"/>
</dbReference>
<dbReference type="PANTHER" id="PTHR30466:SF1">
    <property type="entry name" value="FMN REDUCTASE (NADH) RUTF"/>
    <property type="match status" value="1"/>
</dbReference>
<dbReference type="PANTHER" id="PTHR30466">
    <property type="entry name" value="FLAVIN REDUCTASE"/>
    <property type="match status" value="1"/>
</dbReference>